<dbReference type="Proteomes" id="UP000196386">
    <property type="component" value="Unassembled WGS sequence"/>
</dbReference>
<dbReference type="GeneID" id="72463048"/>
<dbReference type="EMBL" id="QVME01000003">
    <property type="protein sequence ID" value="RGE68304.1"/>
    <property type="molecule type" value="Genomic_DNA"/>
</dbReference>
<organism evidence="3 6">
    <name type="scientific">Anaerotruncus colihominis</name>
    <dbReference type="NCBI Taxonomy" id="169435"/>
    <lineage>
        <taxon>Bacteria</taxon>
        <taxon>Bacillati</taxon>
        <taxon>Bacillota</taxon>
        <taxon>Clostridia</taxon>
        <taxon>Eubacteriales</taxon>
        <taxon>Oscillospiraceae</taxon>
        <taxon>Anaerotruncus</taxon>
    </lineage>
</organism>
<sequence>MKKVLAVMLAAATTMSIGVTAFANDEIGNGTAVVSSYADLLLDSGNPDSSSSDASSDTSSDNSSSDTSSDNSSSSSEDESGDVSLEDATDVNIGADEDGVVLGDDILEPGKEYKFPVSLTVGGKAVKITDELMDGYKFSYSKISSKGMSRFEIEEHKGQYYLYVEARDTVTTKPVDVKYNVKLVRKSNNLSVFTQEVKFQYGYDEADSDYINGLDEGDTVEISNDNPVITGTMFDKIAKINNYKNVTLAGNDWEFTVNVTDETTKNMVHNNAGIKAVLAAYPDQDFKFFSFPGKPSFSATGRMALNVDDIVDDFEKMYTYRYANGTIYRINATFDGDENTLTFRTNKLDNFFVTNKFIEDGTVVSDAEDTDTDDTNDSNNGSSSNPDKNNPSTGASDMINRAVMAAFNDLAEDKKRF</sequence>
<reference evidence="7" key="2">
    <citation type="submission" date="2017-04" db="EMBL/GenBank/DDBJ databases">
        <title>Function of individual gut microbiota members based on whole genome sequencing of pure cultures obtained from chicken caecum.</title>
        <authorList>
            <person name="Medvecky M."/>
            <person name="Cejkova D."/>
            <person name="Polansky O."/>
            <person name="Karasova D."/>
            <person name="Kubasova T."/>
            <person name="Cizek A."/>
            <person name="Rychlik I."/>
        </authorList>
    </citation>
    <scope>NUCLEOTIDE SEQUENCE [LARGE SCALE GENOMIC DNA]</scope>
    <source>
        <strain evidence="7">An175</strain>
    </source>
</reference>
<feature type="signal peptide" evidence="2">
    <location>
        <begin position="1"/>
        <end position="23"/>
    </location>
</feature>
<evidence type="ECO:0000256" key="2">
    <source>
        <dbReference type="SAM" id="SignalP"/>
    </source>
</evidence>
<feature type="region of interest" description="Disordered" evidence="1">
    <location>
        <begin position="364"/>
        <end position="397"/>
    </location>
</feature>
<dbReference type="OrthoDB" id="1851279at2"/>
<feature type="compositionally biased region" description="Acidic residues" evidence="1">
    <location>
        <begin position="366"/>
        <end position="376"/>
    </location>
</feature>
<accession>A0A174MLC8</accession>
<evidence type="ECO:0000313" key="8">
    <source>
        <dbReference type="Proteomes" id="UP000260828"/>
    </source>
</evidence>
<feature type="region of interest" description="Disordered" evidence="1">
    <location>
        <begin position="44"/>
        <end position="89"/>
    </location>
</feature>
<evidence type="ECO:0000256" key="1">
    <source>
        <dbReference type="SAM" id="MobiDB-lite"/>
    </source>
</evidence>
<evidence type="ECO:0000313" key="6">
    <source>
        <dbReference type="Proteomes" id="UP000095765"/>
    </source>
</evidence>
<evidence type="ECO:0000313" key="4">
    <source>
        <dbReference type="EMBL" id="OUP67542.1"/>
    </source>
</evidence>
<feature type="compositionally biased region" description="Acidic residues" evidence="1">
    <location>
        <begin position="76"/>
        <end position="89"/>
    </location>
</feature>
<keyword evidence="2" id="KW-0732">Signal</keyword>
<dbReference type="RefSeq" id="WP_006873767.1">
    <property type="nucleotide sequence ID" value="NZ_CABIWA010000006.1"/>
</dbReference>
<feature type="compositionally biased region" description="Low complexity" evidence="1">
    <location>
        <begin position="44"/>
        <end position="75"/>
    </location>
</feature>
<feature type="chain" id="PRO_5014251973" evidence="2">
    <location>
        <begin position="24"/>
        <end position="417"/>
    </location>
</feature>
<evidence type="ECO:0000313" key="3">
    <source>
        <dbReference type="EMBL" id="CUP35901.1"/>
    </source>
</evidence>
<evidence type="ECO:0000313" key="5">
    <source>
        <dbReference type="EMBL" id="RGE68304.1"/>
    </source>
</evidence>
<evidence type="ECO:0000313" key="7">
    <source>
        <dbReference type="Proteomes" id="UP000196386"/>
    </source>
</evidence>
<feature type="compositionally biased region" description="Low complexity" evidence="1">
    <location>
        <begin position="377"/>
        <end position="393"/>
    </location>
</feature>
<gene>
    <name evidence="4" type="ORF">B5F11_17625</name>
    <name evidence="5" type="ORF">DXC40_08155</name>
    <name evidence="3" type="ORF">ERS852551_00550</name>
</gene>
<dbReference type="EMBL" id="NFKP01000031">
    <property type="protein sequence ID" value="OUP67542.1"/>
    <property type="molecule type" value="Genomic_DNA"/>
</dbReference>
<dbReference type="EMBL" id="CZBE01000003">
    <property type="protein sequence ID" value="CUP35901.1"/>
    <property type="molecule type" value="Genomic_DNA"/>
</dbReference>
<dbReference type="AlphaFoldDB" id="A0A174MLC8"/>
<dbReference type="Proteomes" id="UP000095765">
    <property type="component" value="Unassembled WGS sequence"/>
</dbReference>
<reference evidence="4" key="3">
    <citation type="journal article" date="2018" name="BMC Genomics">
        <title>Whole genome sequencing and function prediction of 133 gut anaerobes isolated from chicken caecum in pure cultures.</title>
        <authorList>
            <person name="Medvecky M."/>
            <person name="Cejkova D."/>
            <person name="Polansky O."/>
            <person name="Karasova D."/>
            <person name="Kubasova T."/>
            <person name="Cizek A."/>
            <person name="Rychlik I."/>
        </authorList>
    </citation>
    <scope>NUCLEOTIDE SEQUENCE</scope>
    <source>
        <strain evidence="4">An175</strain>
    </source>
</reference>
<reference evidence="3 6" key="1">
    <citation type="submission" date="2015-09" db="EMBL/GenBank/DDBJ databases">
        <authorList>
            <consortium name="Pathogen Informatics"/>
        </authorList>
    </citation>
    <scope>NUCLEOTIDE SEQUENCE [LARGE SCALE GENOMIC DNA]</scope>
    <source>
        <strain evidence="3 6">2789STDY5834939</strain>
    </source>
</reference>
<dbReference type="Proteomes" id="UP000260828">
    <property type="component" value="Unassembled WGS sequence"/>
</dbReference>
<proteinExistence type="predicted"/>
<name>A0A174MLC8_9FIRM</name>
<protein>
    <submittedName>
        <fullName evidence="3">Uncharacterized protein</fullName>
    </submittedName>
</protein>
<reference evidence="5 8" key="4">
    <citation type="submission" date="2018-08" db="EMBL/GenBank/DDBJ databases">
        <title>A genome reference for cultivated species of the human gut microbiota.</title>
        <authorList>
            <person name="Zou Y."/>
            <person name="Xue W."/>
            <person name="Luo G."/>
        </authorList>
    </citation>
    <scope>NUCLEOTIDE SEQUENCE [LARGE SCALE GENOMIC DNA]</scope>
    <source>
        <strain evidence="5 8">TF05-12AC</strain>
    </source>
</reference>